<protein>
    <submittedName>
        <fullName evidence="1">Uncharacterized protein</fullName>
    </submittedName>
</protein>
<evidence type="ECO:0000313" key="2">
    <source>
        <dbReference type="Proteomes" id="UP001060085"/>
    </source>
</evidence>
<accession>A0ACC0BQL1</accession>
<dbReference type="Proteomes" id="UP001060085">
    <property type="component" value="Linkage Group LG02"/>
</dbReference>
<evidence type="ECO:0000313" key="1">
    <source>
        <dbReference type="EMBL" id="KAI5674956.1"/>
    </source>
</evidence>
<dbReference type="EMBL" id="CM044702">
    <property type="protein sequence ID" value="KAI5674956.1"/>
    <property type="molecule type" value="Genomic_DNA"/>
</dbReference>
<comment type="caution">
    <text evidence="1">The sequence shown here is derived from an EMBL/GenBank/DDBJ whole genome shotgun (WGS) entry which is preliminary data.</text>
</comment>
<proteinExistence type="predicted"/>
<name>A0ACC0BQL1_CATRO</name>
<reference evidence="2" key="1">
    <citation type="journal article" date="2023" name="Nat. Plants">
        <title>Single-cell RNA sequencing provides a high-resolution roadmap for understanding the multicellular compartmentation of specialized metabolism.</title>
        <authorList>
            <person name="Sun S."/>
            <person name="Shen X."/>
            <person name="Li Y."/>
            <person name="Li Y."/>
            <person name="Wang S."/>
            <person name="Li R."/>
            <person name="Zhang H."/>
            <person name="Shen G."/>
            <person name="Guo B."/>
            <person name="Wei J."/>
            <person name="Xu J."/>
            <person name="St-Pierre B."/>
            <person name="Chen S."/>
            <person name="Sun C."/>
        </authorList>
    </citation>
    <scope>NUCLEOTIDE SEQUENCE [LARGE SCALE GENOMIC DNA]</scope>
</reference>
<gene>
    <name evidence="1" type="ORF">M9H77_05906</name>
</gene>
<keyword evidence="2" id="KW-1185">Reference proteome</keyword>
<organism evidence="1 2">
    <name type="scientific">Catharanthus roseus</name>
    <name type="common">Madagascar periwinkle</name>
    <name type="synonym">Vinca rosea</name>
    <dbReference type="NCBI Taxonomy" id="4058"/>
    <lineage>
        <taxon>Eukaryota</taxon>
        <taxon>Viridiplantae</taxon>
        <taxon>Streptophyta</taxon>
        <taxon>Embryophyta</taxon>
        <taxon>Tracheophyta</taxon>
        <taxon>Spermatophyta</taxon>
        <taxon>Magnoliopsida</taxon>
        <taxon>eudicotyledons</taxon>
        <taxon>Gunneridae</taxon>
        <taxon>Pentapetalae</taxon>
        <taxon>asterids</taxon>
        <taxon>lamiids</taxon>
        <taxon>Gentianales</taxon>
        <taxon>Apocynaceae</taxon>
        <taxon>Rauvolfioideae</taxon>
        <taxon>Vinceae</taxon>
        <taxon>Catharanthinae</taxon>
        <taxon>Catharanthus</taxon>
    </lineage>
</organism>
<sequence>MEKGRSSSTATASGSQNQSGNSMIKVNVKFGGQSVPVEISSDCTVKEFKNFLIRLTNDFPRGQKLIFKGRVLMNVMPLRSSGIVDGSKVMLMGTEPLRRHQRDSPIRKETLLRLRKRHREAERCMPEPLRPSIDTFWEHHDRWMLTAIIGLAENNLESIPEEIWIIGGGVLDFGHNLIKECPARIAQLTGLKHLVLDGNDISDETISWEALASLKYLSILSLNQNHLQTLPSAALGAMTSLKKLKVGNNELQCLPAEIGLLSKLEVLKANNNRLHVVPESIGGCVSLVELDLSSNLLVELPETIGKLKYLQALYLSNNGLRSLPSCLFKMCSRISILDLHGTEITTDILRQIDGWEEFEARRRLKRQNLGLL</sequence>